<dbReference type="EMBL" id="JAUKTV010000002">
    <property type="protein sequence ID" value="KAK0744494.1"/>
    <property type="molecule type" value="Genomic_DNA"/>
</dbReference>
<protein>
    <submittedName>
        <fullName evidence="2">Uncharacterized protein</fullName>
    </submittedName>
</protein>
<organism evidence="2 3">
    <name type="scientific">Apiosordaria backusii</name>
    <dbReference type="NCBI Taxonomy" id="314023"/>
    <lineage>
        <taxon>Eukaryota</taxon>
        <taxon>Fungi</taxon>
        <taxon>Dikarya</taxon>
        <taxon>Ascomycota</taxon>
        <taxon>Pezizomycotina</taxon>
        <taxon>Sordariomycetes</taxon>
        <taxon>Sordariomycetidae</taxon>
        <taxon>Sordariales</taxon>
        <taxon>Lasiosphaeriaceae</taxon>
        <taxon>Apiosordaria</taxon>
    </lineage>
</organism>
<dbReference type="AlphaFoldDB" id="A0AA40K3F0"/>
<dbReference type="Proteomes" id="UP001172159">
    <property type="component" value="Unassembled WGS sequence"/>
</dbReference>
<keyword evidence="1" id="KW-0732">Signal</keyword>
<proteinExistence type="predicted"/>
<reference evidence="2" key="1">
    <citation type="submission" date="2023-06" db="EMBL/GenBank/DDBJ databases">
        <title>Genome-scale phylogeny and comparative genomics of the fungal order Sordariales.</title>
        <authorList>
            <consortium name="Lawrence Berkeley National Laboratory"/>
            <person name="Hensen N."/>
            <person name="Bonometti L."/>
            <person name="Westerberg I."/>
            <person name="Brannstrom I.O."/>
            <person name="Guillou S."/>
            <person name="Cros-Aarteil S."/>
            <person name="Calhoun S."/>
            <person name="Haridas S."/>
            <person name="Kuo A."/>
            <person name="Mondo S."/>
            <person name="Pangilinan J."/>
            <person name="Riley R."/>
            <person name="Labutti K."/>
            <person name="Andreopoulos B."/>
            <person name="Lipzen A."/>
            <person name="Chen C."/>
            <person name="Yanf M."/>
            <person name="Daum C."/>
            <person name="Ng V."/>
            <person name="Clum A."/>
            <person name="Steindorff A."/>
            <person name="Ohm R."/>
            <person name="Martin F."/>
            <person name="Silar P."/>
            <person name="Natvig D."/>
            <person name="Lalanne C."/>
            <person name="Gautier V."/>
            <person name="Ament-Velasquez S.L."/>
            <person name="Kruys A."/>
            <person name="Hutchinson M.I."/>
            <person name="Powell A.J."/>
            <person name="Barry K."/>
            <person name="Miller A.N."/>
            <person name="Grigoriev I.V."/>
            <person name="Debuchy R."/>
            <person name="Gladieux P."/>
            <person name="Thoren M.H."/>
            <person name="Johannesson H."/>
        </authorList>
    </citation>
    <scope>NUCLEOTIDE SEQUENCE</scope>
    <source>
        <strain evidence="2">CBS 540.89</strain>
    </source>
</reference>
<accession>A0AA40K3F0</accession>
<evidence type="ECO:0000256" key="1">
    <source>
        <dbReference type="SAM" id="SignalP"/>
    </source>
</evidence>
<evidence type="ECO:0000313" key="2">
    <source>
        <dbReference type="EMBL" id="KAK0744494.1"/>
    </source>
</evidence>
<comment type="caution">
    <text evidence="2">The sequence shown here is derived from an EMBL/GenBank/DDBJ whole genome shotgun (WGS) entry which is preliminary data.</text>
</comment>
<gene>
    <name evidence="2" type="ORF">B0T21DRAFT_407592</name>
</gene>
<name>A0AA40K3F0_9PEZI</name>
<sequence length="89" mass="9627">MKTTALISIAAAAAFAGFTSAAPSPAPAPGVNHLAFNVPAPEKNSSSLDARGLHKRWDFNVYVTEHDNWNSRNEVLWWNRGQCFSLGNG</sequence>
<feature type="signal peptide" evidence="1">
    <location>
        <begin position="1"/>
        <end position="21"/>
    </location>
</feature>
<feature type="chain" id="PRO_5041266493" evidence="1">
    <location>
        <begin position="22"/>
        <end position="89"/>
    </location>
</feature>
<keyword evidence="3" id="KW-1185">Reference proteome</keyword>
<evidence type="ECO:0000313" key="3">
    <source>
        <dbReference type="Proteomes" id="UP001172159"/>
    </source>
</evidence>